<feature type="transmembrane region" description="Helical" evidence="7">
    <location>
        <begin position="187"/>
        <end position="211"/>
    </location>
</feature>
<dbReference type="SUPFAM" id="SSF161098">
    <property type="entry name" value="MetI-like"/>
    <property type="match status" value="1"/>
</dbReference>
<dbReference type="CDD" id="cd06261">
    <property type="entry name" value="TM_PBP2"/>
    <property type="match status" value="1"/>
</dbReference>
<dbReference type="InterPro" id="IPR035906">
    <property type="entry name" value="MetI-like_sf"/>
</dbReference>
<organism evidence="9 10">
    <name type="scientific">Marinomonas posidonica (strain CECT 7376 / NCIMB 14433 / IVIA-Po-181)</name>
    <dbReference type="NCBI Taxonomy" id="491952"/>
    <lineage>
        <taxon>Bacteria</taxon>
        <taxon>Pseudomonadati</taxon>
        <taxon>Pseudomonadota</taxon>
        <taxon>Gammaproteobacteria</taxon>
        <taxon>Oceanospirillales</taxon>
        <taxon>Oceanospirillaceae</taxon>
        <taxon>Marinomonas</taxon>
    </lineage>
</organism>
<dbReference type="AlphaFoldDB" id="F6CVZ8"/>
<evidence type="ECO:0000313" key="9">
    <source>
        <dbReference type="EMBL" id="AEF54297.1"/>
    </source>
</evidence>
<evidence type="ECO:0000256" key="1">
    <source>
        <dbReference type="ARBA" id="ARBA00004651"/>
    </source>
</evidence>
<gene>
    <name evidence="9" type="ordered locus">Mar181_1250</name>
</gene>
<dbReference type="STRING" id="491952.Mar181_1250"/>
<comment type="subcellular location">
    <subcellularLocation>
        <location evidence="1 7">Cell membrane</location>
        <topology evidence="1 7">Multi-pass membrane protein</topology>
    </subcellularLocation>
</comment>
<feature type="transmembrane region" description="Helical" evidence="7">
    <location>
        <begin position="159"/>
        <end position="175"/>
    </location>
</feature>
<dbReference type="GO" id="GO:0005886">
    <property type="term" value="C:plasma membrane"/>
    <property type="evidence" value="ECO:0007669"/>
    <property type="project" value="UniProtKB-SubCell"/>
</dbReference>
<keyword evidence="2 7" id="KW-0813">Transport</keyword>
<accession>F6CVZ8</accession>
<dbReference type="GO" id="GO:0055085">
    <property type="term" value="P:transmembrane transport"/>
    <property type="evidence" value="ECO:0007669"/>
    <property type="project" value="InterPro"/>
</dbReference>
<evidence type="ECO:0000256" key="2">
    <source>
        <dbReference type="ARBA" id="ARBA00022448"/>
    </source>
</evidence>
<feature type="domain" description="ABC transmembrane type-1" evidence="8">
    <location>
        <begin position="111"/>
        <end position="305"/>
    </location>
</feature>
<feature type="transmembrane region" description="Helical" evidence="7">
    <location>
        <begin position="115"/>
        <end position="138"/>
    </location>
</feature>
<keyword evidence="3" id="KW-1003">Cell membrane</keyword>
<feature type="transmembrane region" description="Helical" evidence="7">
    <location>
        <begin position="283"/>
        <end position="301"/>
    </location>
</feature>
<comment type="similarity">
    <text evidence="7">Belongs to the binding-protein-dependent transport system permease family.</text>
</comment>
<dbReference type="InterPro" id="IPR000515">
    <property type="entry name" value="MetI-like"/>
</dbReference>
<dbReference type="PANTHER" id="PTHR30151">
    <property type="entry name" value="ALKANE SULFONATE ABC TRANSPORTER-RELATED, MEMBRANE SUBUNIT"/>
    <property type="match status" value="1"/>
</dbReference>
<evidence type="ECO:0000256" key="7">
    <source>
        <dbReference type="RuleBase" id="RU363032"/>
    </source>
</evidence>
<evidence type="ECO:0000256" key="6">
    <source>
        <dbReference type="ARBA" id="ARBA00023136"/>
    </source>
</evidence>
<dbReference type="Proteomes" id="UP000009230">
    <property type="component" value="Chromosome"/>
</dbReference>
<sequence>MSDLSIHSLKEKLEQVSLKSLLLPMCGIIIFVMLWQVGASRVHTSLGVFPGPAVVYEQWGNLISEHQNERVKEQRFYERQEDRIAKRQAKDPSYVGKIRSYTGKPTFFDQIFTSLYTVLAGFGLACLIAIPLGILIGLNNAVYSALNPVIQVFKPVSPLAWLPLVTMVVSATYVSDDPIFSKSFLTSMFTVTLCCMWPTLINTAVGVAAVEKDLLNVSKVLRLGWFTHVMKIVIPSAIPLMFTGLRLSLGIAWMVLIAAEMLAQNPGLGKFVWDEFQNGSSNSLGRIMVAVLMIGFIGFLLDRAMLMVQRFVSWDKTQILR</sequence>
<dbReference type="eggNOG" id="COG0600">
    <property type="taxonomic scope" value="Bacteria"/>
</dbReference>
<dbReference type="RefSeq" id="WP_013795773.1">
    <property type="nucleotide sequence ID" value="NC_015559.1"/>
</dbReference>
<dbReference type="Gene3D" id="1.10.3720.10">
    <property type="entry name" value="MetI-like"/>
    <property type="match status" value="1"/>
</dbReference>
<keyword evidence="10" id="KW-1185">Reference proteome</keyword>
<dbReference type="Pfam" id="PF00528">
    <property type="entry name" value="BPD_transp_1"/>
    <property type="match status" value="1"/>
</dbReference>
<evidence type="ECO:0000259" key="8">
    <source>
        <dbReference type="PROSITE" id="PS50928"/>
    </source>
</evidence>
<dbReference type="OrthoDB" id="8138334at2"/>
<dbReference type="EMBL" id="CP002771">
    <property type="protein sequence ID" value="AEF54297.1"/>
    <property type="molecule type" value="Genomic_DNA"/>
</dbReference>
<evidence type="ECO:0000256" key="4">
    <source>
        <dbReference type="ARBA" id="ARBA00022692"/>
    </source>
</evidence>
<keyword evidence="4 7" id="KW-0812">Transmembrane</keyword>
<feature type="transmembrane region" description="Helical" evidence="7">
    <location>
        <begin position="232"/>
        <end position="263"/>
    </location>
</feature>
<evidence type="ECO:0000256" key="5">
    <source>
        <dbReference type="ARBA" id="ARBA00022989"/>
    </source>
</evidence>
<evidence type="ECO:0000256" key="3">
    <source>
        <dbReference type="ARBA" id="ARBA00022475"/>
    </source>
</evidence>
<dbReference type="HOGENOM" id="CLU_046113_1_1_6"/>
<name>F6CVZ8_MARPP</name>
<dbReference type="PANTHER" id="PTHR30151:SF7">
    <property type="entry name" value="NITRATE IMPORT PERMEASE PROTEIN NRTB"/>
    <property type="match status" value="1"/>
</dbReference>
<keyword evidence="6 7" id="KW-0472">Membrane</keyword>
<reference evidence="9 10" key="1">
    <citation type="journal article" date="2012" name="Stand. Genomic Sci.">
        <title>Complete genome sequence of Marinomonas posidonica type strain (IVIA-Po-181(T)).</title>
        <authorList>
            <person name="Lucas-Elio P."/>
            <person name="Goodwin L."/>
            <person name="Woyke T."/>
            <person name="Pitluck S."/>
            <person name="Nolan M."/>
            <person name="Kyrpides N.C."/>
            <person name="Detter J.C."/>
            <person name="Copeland A."/>
            <person name="Lu M."/>
            <person name="Bruce D."/>
            <person name="Detter C."/>
            <person name="Tapia R."/>
            <person name="Han S."/>
            <person name="Land M.L."/>
            <person name="Ivanova N."/>
            <person name="Mikhailova N."/>
            <person name="Johnston A.W."/>
            <person name="Sanchez-Amat A."/>
        </authorList>
    </citation>
    <scope>NUCLEOTIDE SEQUENCE [LARGE SCALE GENOMIC DNA]</scope>
    <source>
        <strain evidence="10">CECT 7376 / NCIMB 14433 / IVIA-Po-181</strain>
    </source>
</reference>
<dbReference type="PROSITE" id="PS50928">
    <property type="entry name" value="ABC_TM1"/>
    <property type="match status" value="1"/>
</dbReference>
<proteinExistence type="inferred from homology"/>
<protein>
    <submittedName>
        <fullName evidence="9">ABC-type transporter, integral membrane subunit</fullName>
    </submittedName>
</protein>
<feature type="transmembrane region" description="Helical" evidence="7">
    <location>
        <begin position="21"/>
        <end position="38"/>
    </location>
</feature>
<keyword evidence="5 7" id="KW-1133">Transmembrane helix</keyword>
<evidence type="ECO:0000313" key="10">
    <source>
        <dbReference type="Proteomes" id="UP000009230"/>
    </source>
</evidence>
<dbReference type="KEGG" id="mpc:Mar181_1250"/>